<evidence type="ECO:0000313" key="1">
    <source>
        <dbReference type="EMBL" id="MBX23579.1"/>
    </source>
</evidence>
<protein>
    <submittedName>
        <fullName evidence="1">Two-component response regulator-like APRR2 isoform X1</fullName>
    </submittedName>
</protein>
<dbReference type="AlphaFoldDB" id="A0A2P2M053"/>
<name>A0A2P2M053_RHIMU</name>
<accession>A0A2P2M053</accession>
<dbReference type="EMBL" id="GGEC01043095">
    <property type="protein sequence ID" value="MBX23579.1"/>
    <property type="molecule type" value="Transcribed_RNA"/>
</dbReference>
<reference evidence="1" key="1">
    <citation type="submission" date="2018-02" db="EMBL/GenBank/DDBJ databases">
        <title>Rhizophora mucronata_Transcriptome.</title>
        <authorList>
            <person name="Meera S.P."/>
            <person name="Sreeshan A."/>
            <person name="Augustine A."/>
        </authorList>
    </citation>
    <scope>NUCLEOTIDE SEQUENCE</scope>
    <source>
        <tissue evidence="1">Leaf</tissue>
    </source>
</reference>
<organism evidence="1">
    <name type="scientific">Rhizophora mucronata</name>
    <name type="common">Asiatic mangrove</name>
    <dbReference type="NCBI Taxonomy" id="61149"/>
    <lineage>
        <taxon>Eukaryota</taxon>
        <taxon>Viridiplantae</taxon>
        <taxon>Streptophyta</taxon>
        <taxon>Embryophyta</taxon>
        <taxon>Tracheophyta</taxon>
        <taxon>Spermatophyta</taxon>
        <taxon>Magnoliopsida</taxon>
        <taxon>eudicotyledons</taxon>
        <taxon>Gunneridae</taxon>
        <taxon>Pentapetalae</taxon>
        <taxon>rosids</taxon>
        <taxon>fabids</taxon>
        <taxon>Malpighiales</taxon>
        <taxon>Rhizophoraceae</taxon>
        <taxon>Rhizophora</taxon>
    </lineage>
</organism>
<sequence>MGTNKAVKLGEENLTLQPSISSSRKRTLYHNGLEEKWGIKISNQYSPWLPVLISSRQQNCCPHQEEGP</sequence>
<proteinExistence type="predicted"/>